<evidence type="ECO:0000313" key="1">
    <source>
        <dbReference type="EMBL" id="KAH7685454.1"/>
    </source>
</evidence>
<gene>
    <name evidence="1" type="ORF">IHE45_04G040400</name>
</gene>
<organism evidence="1 2">
    <name type="scientific">Dioscorea alata</name>
    <name type="common">Purple yam</name>
    <dbReference type="NCBI Taxonomy" id="55571"/>
    <lineage>
        <taxon>Eukaryota</taxon>
        <taxon>Viridiplantae</taxon>
        <taxon>Streptophyta</taxon>
        <taxon>Embryophyta</taxon>
        <taxon>Tracheophyta</taxon>
        <taxon>Spermatophyta</taxon>
        <taxon>Magnoliopsida</taxon>
        <taxon>Liliopsida</taxon>
        <taxon>Dioscoreales</taxon>
        <taxon>Dioscoreaceae</taxon>
        <taxon>Dioscorea</taxon>
    </lineage>
</organism>
<dbReference type="EMBL" id="CM037014">
    <property type="protein sequence ID" value="KAH7685454.1"/>
    <property type="molecule type" value="Genomic_DNA"/>
</dbReference>
<accession>A0ACB7WCD8</accession>
<dbReference type="EC" id="2.7.7.7" evidence="1"/>
<sequence>MEEATASGRRTRTRGPEAKARAEALERLKAIRGGARRSDPSGAAAGYQIKVEEPIYDTVEEEEYAALVARRREETRDFIVDDDGLGYVDEGQEEDWSHPSHSFSSDEEYPPSNDGLEKPRKKKNPKKEPAPKKPQPSSLSAAAALMGKQRLSSMFTSSVFKKNERTKGTGLSTDSIVDDVLAEFAPDEKDREEWRRRGSISRMLGPRGSFTSAQNINELPLNPANQMNTIDSSDAKLETVSMKSGLPENNISDHGKDDPMEIVTEEEVMDPNFDSKSKGNVTEMKDVNEEIEVEAAKNENGFSVNAKIKVEGDDIMLRTTAGCEATCNDANVGLGGVNLANASIDDDKTELVLDSDGSLPFYIIDTHEESFGANAGTLYLFGKVKEGNAYQSCCVVVKNMQRCVYAVPNGAVFPGGKIMEFEENIANSKASPSDFHTALQEMAAGLKSELTNRLLALNVSNFSMMPVKRNYAFERADVPRGEQYVLKINYPFKDPPLPTDLRGEHFLALLGTNSSALELFLIKRKIQGPSWLWISRFACCPASQRVSWCKYEVVVDCPKDLHVSASKAALEIPPVIVAAINLKTIIGERHTANEIVSASIICCHKAKIDSPMSAKELERPGMLSSFTVVRKLGGGIFPVGLAKEAASRNSKAGSNVLALESSERALLNRLMIELHKLDCDVLVGHNISGFDLDILLHRAQFCKVPSAMWSKIGRLKRSVMPKLTKGNSLYGSGASPGIMSCIAGRLLCDTYVCSRDLLREVSYSLTQLAKTQLKKERKEIAPHDIPAMFQMSSTLLELVDYGVNDARLSLELMFHLSVLPLTRQLTNISGNLWGKTLQGARAQRVEYLLLHSFHAKKYMVPDKNSGRSKEMHTTKRRIGAGTEGDDNDNLNVDSIPLEDGDIEQGKGKKGPAYSGGLVLEPKKGLHDKYVLLLDFNSLYPSIIQEFNICFTTVERSPDGVATSLPSLIPVGVLPELLKKLVERRKMVKSWLRNASGLKAQQLDIQQQALKLTANSMYGCLGFSNSRFYAKPLAELITLKGREILQSTVDVVQNHLNLEVIYGDTDSIMIYTGLDDINKAKTIAGKVIQEVNKKYGCLEIDLDGVYKRMLLLKKKKYAAVKVQFKNGVPYEVIERKGVDMVRRDWSDLSRDMGNFCLNQILSERSCEDVVESIHSSLMKVQEQMRNGEIELEKYVIWKTLTKPPEDYPDAKNQPHVQVALRLKQNGYPGGSAGDTVPYVICCQQEFNSGSSTGIAQRARHPDELKRDGGNWMIDINYYLSQQIHPVVSRLCASIQGTSPARLADCLGLDSSKYHYNASDSAGKGPAALLSVLDDGERYSGCVPLRLSCPSCSSSFDCPPVSSLLSTSSNRNRSEAQSENEPLNFWRTMRCPRCPGDNCRLSPAMIANQVKRQADGFTSLYYKGLMICDDELCKHTTRSINLRVMGDAERGTVCPNYPRCNGHLIRQYTEADLYKQFSYFCYILDSKQFLEKLELKDRAPFDKELAAIRPAVELASSVILKIRDRCAYAWVSLGDLSVSV</sequence>
<protein>
    <submittedName>
        <fullName evidence="1">DNA polymerase alpha subunit A protein</fullName>
        <ecNumber evidence="1">2.7.7.7</ecNumber>
    </submittedName>
</protein>
<keyword evidence="1" id="KW-0808">Transferase</keyword>
<comment type="caution">
    <text evidence="1">The sequence shown here is derived from an EMBL/GenBank/DDBJ whole genome shotgun (WGS) entry which is preliminary data.</text>
</comment>
<name>A0ACB7WCD8_DIOAL</name>
<dbReference type="Proteomes" id="UP000827976">
    <property type="component" value="Chromosome 4"/>
</dbReference>
<evidence type="ECO:0000313" key="2">
    <source>
        <dbReference type="Proteomes" id="UP000827976"/>
    </source>
</evidence>
<keyword evidence="1" id="KW-0548">Nucleotidyltransferase</keyword>
<keyword evidence="2" id="KW-1185">Reference proteome</keyword>
<proteinExistence type="predicted"/>
<reference evidence="2" key="1">
    <citation type="journal article" date="2022" name="Nat. Commun.">
        <title>Chromosome evolution and the genetic basis of agronomically important traits in greater yam.</title>
        <authorList>
            <person name="Bredeson J.V."/>
            <person name="Lyons J.B."/>
            <person name="Oniyinde I.O."/>
            <person name="Okereke N.R."/>
            <person name="Kolade O."/>
            <person name="Nnabue I."/>
            <person name="Nwadili C.O."/>
            <person name="Hribova E."/>
            <person name="Parker M."/>
            <person name="Nwogha J."/>
            <person name="Shu S."/>
            <person name="Carlson J."/>
            <person name="Kariba R."/>
            <person name="Muthemba S."/>
            <person name="Knop K."/>
            <person name="Barton G.J."/>
            <person name="Sherwood A.V."/>
            <person name="Lopez-Montes A."/>
            <person name="Asiedu R."/>
            <person name="Jamnadass R."/>
            <person name="Muchugi A."/>
            <person name="Goodstein D."/>
            <person name="Egesi C.N."/>
            <person name="Featherston J."/>
            <person name="Asfaw A."/>
            <person name="Simpson G.G."/>
            <person name="Dolezel J."/>
            <person name="Hendre P.S."/>
            <person name="Van Deynze A."/>
            <person name="Kumar P.L."/>
            <person name="Obidiegwu J.E."/>
            <person name="Bhattacharjee R."/>
            <person name="Rokhsar D.S."/>
        </authorList>
    </citation>
    <scope>NUCLEOTIDE SEQUENCE [LARGE SCALE GENOMIC DNA]</scope>
    <source>
        <strain evidence="2">cv. TDa95/00328</strain>
    </source>
</reference>